<evidence type="ECO:0000313" key="1">
    <source>
        <dbReference type="EMBL" id="GJU03306.1"/>
    </source>
</evidence>
<proteinExistence type="predicted"/>
<sequence length="37" mass="4253">VALVKGRQADLLYSLHEVLCEQKDLDHGDVFIEFFGF</sequence>
<evidence type="ECO:0000313" key="2">
    <source>
        <dbReference type="Proteomes" id="UP001151760"/>
    </source>
</evidence>
<accession>A0ABQ5ITX4</accession>
<reference evidence="1" key="1">
    <citation type="journal article" date="2022" name="Int. J. Mol. Sci.">
        <title>Draft Genome of Tanacetum Coccineum: Genomic Comparison of Closely Related Tanacetum-Family Plants.</title>
        <authorList>
            <person name="Yamashiro T."/>
            <person name="Shiraishi A."/>
            <person name="Nakayama K."/>
            <person name="Satake H."/>
        </authorList>
    </citation>
    <scope>NUCLEOTIDE SEQUENCE</scope>
</reference>
<protein>
    <submittedName>
        <fullName evidence="1">Uncharacterized protein</fullName>
    </submittedName>
</protein>
<keyword evidence="2" id="KW-1185">Reference proteome</keyword>
<feature type="non-terminal residue" evidence="1">
    <location>
        <position position="1"/>
    </location>
</feature>
<dbReference type="Proteomes" id="UP001151760">
    <property type="component" value="Unassembled WGS sequence"/>
</dbReference>
<gene>
    <name evidence="1" type="ORF">Tco_1113644</name>
</gene>
<reference evidence="1" key="2">
    <citation type="submission" date="2022-01" db="EMBL/GenBank/DDBJ databases">
        <authorList>
            <person name="Yamashiro T."/>
            <person name="Shiraishi A."/>
            <person name="Satake H."/>
            <person name="Nakayama K."/>
        </authorList>
    </citation>
    <scope>NUCLEOTIDE SEQUENCE</scope>
</reference>
<name>A0ABQ5ITX4_9ASTR</name>
<comment type="caution">
    <text evidence="1">The sequence shown here is derived from an EMBL/GenBank/DDBJ whole genome shotgun (WGS) entry which is preliminary data.</text>
</comment>
<dbReference type="EMBL" id="BQNB010021139">
    <property type="protein sequence ID" value="GJU03306.1"/>
    <property type="molecule type" value="Genomic_DNA"/>
</dbReference>
<organism evidence="1 2">
    <name type="scientific">Tanacetum coccineum</name>
    <dbReference type="NCBI Taxonomy" id="301880"/>
    <lineage>
        <taxon>Eukaryota</taxon>
        <taxon>Viridiplantae</taxon>
        <taxon>Streptophyta</taxon>
        <taxon>Embryophyta</taxon>
        <taxon>Tracheophyta</taxon>
        <taxon>Spermatophyta</taxon>
        <taxon>Magnoliopsida</taxon>
        <taxon>eudicotyledons</taxon>
        <taxon>Gunneridae</taxon>
        <taxon>Pentapetalae</taxon>
        <taxon>asterids</taxon>
        <taxon>campanulids</taxon>
        <taxon>Asterales</taxon>
        <taxon>Asteraceae</taxon>
        <taxon>Asteroideae</taxon>
        <taxon>Anthemideae</taxon>
        <taxon>Anthemidinae</taxon>
        <taxon>Tanacetum</taxon>
    </lineage>
</organism>